<feature type="domain" description="Flagellar hook-associated protein FlgK helical" evidence="10">
    <location>
        <begin position="102"/>
        <end position="361"/>
    </location>
</feature>
<evidence type="ECO:0000313" key="12">
    <source>
        <dbReference type="Proteomes" id="UP000319756"/>
    </source>
</evidence>
<evidence type="ECO:0000259" key="10">
    <source>
        <dbReference type="Pfam" id="PF22638"/>
    </source>
</evidence>
<organism evidence="11 12">
    <name type="scientific">Salicibibacter halophilus</name>
    <dbReference type="NCBI Taxonomy" id="2502791"/>
    <lineage>
        <taxon>Bacteria</taxon>
        <taxon>Bacillati</taxon>
        <taxon>Bacillota</taxon>
        <taxon>Bacilli</taxon>
        <taxon>Bacillales</taxon>
        <taxon>Bacillaceae</taxon>
        <taxon>Salicibibacter</taxon>
    </lineage>
</organism>
<keyword evidence="11" id="KW-0282">Flagellum</keyword>
<evidence type="ECO:0000259" key="8">
    <source>
        <dbReference type="Pfam" id="PF00460"/>
    </source>
</evidence>
<keyword evidence="5 7" id="KW-0964">Secreted</keyword>
<dbReference type="Pfam" id="PF00460">
    <property type="entry name" value="Flg_bb_rod"/>
    <property type="match status" value="1"/>
</dbReference>
<dbReference type="Pfam" id="PF22638">
    <property type="entry name" value="FlgK_D1"/>
    <property type="match status" value="1"/>
</dbReference>
<dbReference type="PANTHER" id="PTHR30033">
    <property type="entry name" value="FLAGELLAR HOOK-ASSOCIATED PROTEIN 1"/>
    <property type="match status" value="1"/>
</dbReference>
<evidence type="ECO:0000256" key="1">
    <source>
        <dbReference type="ARBA" id="ARBA00004365"/>
    </source>
</evidence>
<proteinExistence type="inferred from homology"/>
<dbReference type="EMBL" id="CP035485">
    <property type="protein sequence ID" value="QDI91836.1"/>
    <property type="molecule type" value="Genomic_DNA"/>
</dbReference>
<accession>A0A514LJ06</accession>
<dbReference type="NCBIfam" id="TIGR02492">
    <property type="entry name" value="flgK_ends"/>
    <property type="match status" value="1"/>
</dbReference>
<dbReference type="SUPFAM" id="SSF64518">
    <property type="entry name" value="Phase 1 flagellin"/>
    <property type="match status" value="1"/>
</dbReference>
<name>A0A514LJ06_9BACI</name>
<evidence type="ECO:0000256" key="5">
    <source>
        <dbReference type="ARBA" id="ARBA00022525"/>
    </source>
</evidence>
<dbReference type="InterPro" id="IPR010930">
    <property type="entry name" value="Flg_bb/hook_C_dom"/>
</dbReference>
<keyword evidence="6 7" id="KW-0975">Bacterial flagellum</keyword>
<reference evidence="12" key="1">
    <citation type="submission" date="2019-01" db="EMBL/GenBank/DDBJ databases">
        <title>Genomic analysis of Salicibibacter sp. NKC3-5.</title>
        <authorList>
            <person name="Oh Y.J."/>
        </authorList>
    </citation>
    <scope>NUCLEOTIDE SEQUENCE [LARGE SCALE GENOMIC DNA]</scope>
    <source>
        <strain evidence="12">NKC3-5</strain>
    </source>
</reference>
<evidence type="ECO:0000256" key="4">
    <source>
        <dbReference type="ARBA" id="ARBA00016244"/>
    </source>
</evidence>
<keyword evidence="12" id="KW-1185">Reference proteome</keyword>
<evidence type="ECO:0000256" key="7">
    <source>
        <dbReference type="RuleBase" id="RU362065"/>
    </source>
</evidence>
<dbReference type="AlphaFoldDB" id="A0A514LJ06"/>
<dbReference type="Pfam" id="PF06429">
    <property type="entry name" value="Flg_bbr_C"/>
    <property type="match status" value="1"/>
</dbReference>
<dbReference type="InterPro" id="IPR002371">
    <property type="entry name" value="FlgK"/>
</dbReference>
<keyword evidence="11" id="KW-0966">Cell projection</keyword>
<dbReference type="OrthoDB" id="9802553at2"/>
<dbReference type="InterPro" id="IPR001444">
    <property type="entry name" value="Flag_bb_rod_N"/>
</dbReference>
<feature type="domain" description="Flagellar basal-body/hook protein C-terminal" evidence="9">
    <location>
        <begin position="447"/>
        <end position="485"/>
    </location>
</feature>
<evidence type="ECO:0000256" key="3">
    <source>
        <dbReference type="ARBA" id="ARBA00009677"/>
    </source>
</evidence>
<dbReference type="PANTHER" id="PTHR30033:SF1">
    <property type="entry name" value="FLAGELLAR HOOK-ASSOCIATED PROTEIN 1"/>
    <property type="match status" value="1"/>
</dbReference>
<comment type="subcellular location">
    <subcellularLocation>
        <location evidence="1 7">Bacterial flagellum</location>
    </subcellularLocation>
    <subcellularLocation>
        <location evidence="2 7">Secreted</location>
    </subcellularLocation>
</comment>
<dbReference type="RefSeq" id="WP_142090354.1">
    <property type="nucleotide sequence ID" value="NZ_CP035485.1"/>
</dbReference>
<keyword evidence="11" id="KW-0969">Cilium</keyword>
<dbReference type="Proteomes" id="UP000319756">
    <property type="component" value="Chromosome"/>
</dbReference>
<comment type="similarity">
    <text evidence="3 7">Belongs to the flagella basal body rod proteins family.</text>
</comment>
<sequence>MTSTFHGLQTAYKGLMSQQAALKTTGHNIANANTEGYTRQRVNFSASQAYPSPGKNAPSLPGQLGTGAEVEHIQRVREHFLDAQYRGGSANVGYWDKKLTSMERMEGVMNEQSETGALAEAMDEFWGALHDLAVNPNDASAREITVQRAAALTDTYNHMTDSLESIKRGLGEELDASVQSVNGLIAQIHDLNEEVAEIEAQGQIPNDLYDHRDRLTDELSEYINIEMVHENPGPHTHPAAEGGISLYVADGDGGRLGGEDGEAIIQGERGNEGHLALSVEKNTEGSAVTGIAFNDDFELLGHHHGKIGALVDSFGYEEEEEGIYPDMLSRLDALMNDFIADFNAVHHEGVDLNGDQGLDFFEIDDDGTMSVNPELMADTDRIAAAKSENAGDGSNALELANVKDSSVFEPTFRSIIGDMAIEVDEARRMSDSSLVRRDTIDMKRQSVSSVSLDEEMTNMIQFQHAYNASSRMITVLDEMLDQVINQMGIVGR</sequence>
<evidence type="ECO:0000256" key="2">
    <source>
        <dbReference type="ARBA" id="ARBA00004613"/>
    </source>
</evidence>
<dbReference type="KEGG" id="sale:EPH95_12155"/>
<gene>
    <name evidence="7 11" type="primary">flgK</name>
    <name evidence="11" type="ORF">EPH95_12155</name>
</gene>
<dbReference type="GO" id="GO:0005198">
    <property type="term" value="F:structural molecule activity"/>
    <property type="evidence" value="ECO:0007669"/>
    <property type="project" value="UniProtKB-UniRule"/>
</dbReference>
<evidence type="ECO:0000259" key="9">
    <source>
        <dbReference type="Pfam" id="PF06429"/>
    </source>
</evidence>
<dbReference type="GO" id="GO:0005576">
    <property type="term" value="C:extracellular region"/>
    <property type="evidence" value="ECO:0007669"/>
    <property type="project" value="UniProtKB-SubCell"/>
</dbReference>
<dbReference type="GO" id="GO:0044780">
    <property type="term" value="P:bacterial-type flagellum assembly"/>
    <property type="evidence" value="ECO:0007669"/>
    <property type="project" value="InterPro"/>
</dbReference>
<evidence type="ECO:0000313" key="11">
    <source>
        <dbReference type="EMBL" id="QDI91836.1"/>
    </source>
</evidence>
<feature type="domain" description="Flagellar basal body rod protein N-terminal" evidence="8">
    <location>
        <begin position="8"/>
        <end position="38"/>
    </location>
</feature>
<dbReference type="GO" id="GO:0009424">
    <property type="term" value="C:bacterial-type flagellum hook"/>
    <property type="evidence" value="ECO:0007669"/>
    <property type="project" value="UniProtKB-UniRule"/>
</dbReference>
<dbReference type="InterPro" id="IPR053927">
    <property type="entry name" value="FlgK_helical"/>
</dbReference>
<evidence type="ECO:0000256" key="6">
    <source>
        <dbReference type="ARBA" id="ARBA00023143"/>
    </source>
</evidence>
<dbReference type="PRINTS" id="PR01005">
    <property type="entry name" value="FLGHOOKAP1"/>
</dbReference>
<protein>
    <recommendedName>
        <fullName evidence="4 7">Flagellar hook-associated protein 1</fullName>
        <shortName evidence="7">HAP1</shortName>
    </recommendedName>
</protein>